<dbReference type="AlphaFoldDB" id="A0A1Q8T8Y8"/>
<evidence type="ECO:0000313" key="1">
    <source>
        <dbReference type="EMBL" id="OLO10153.1"/>
    </source>
</evidence>
<organism evidence="1 2">
    <name type="scientific">Chromohalobacter japonicus</name>
    <dbReference type="NCBI Taxonomy" id="223900"/>
    <lineage>
        <taxon>Bacteria</taxon>
        <taxon>Pseudomonadati</taxon>
        <taxon>Pseudomonadota</taxon>
        <taxon>Gammaproteobacteria</taxon>
        <taxon>Oceanospirillales</taxon>
        <taxon>Halomonadaceae</taxon>
        <taxon>Chromohalobacter</taxon>
    </lineage>
</organism>
<gene>
    <name evidence="1" type="ORF">BTW10_16285</name>
</gene>
<keyword evidence="2" id="KW-1185">Reference proteome</keyword>
<name>A0A1Q8T8Y8_9GAMM</name>
<dbReference type="RefSeq" id="WP_075370313.1">
    <property type="nucleotide sequence ID" value="NZ_MSDQ01000042.1"/>
</dbReference>
<sequence>MFSFISKAFYFLIGWFDKLSDEKKKEIIDFVLNQFKSIFTGYYRRYQEKNHQDKDSSSKQGGVA</sequence>
<proteinExistence type="predicted"/>
<reference evidence="1 2" key="1">
    <citation type="submission" date="2016-12" db="EMBL/GenBank/DDBJ databases">
        <title>Draft genome sequences of strains Salinicola socius SMB35, Salinicola sp. MH3R3-1 and Chromohalobacter sp. SMB17 from the Verkhnekamsk potash mining region of Russia.</title>
        <authorList>
            <person name="Mavrodi D.V."/>
            <person name="Olsson B.E."/>
            <person name="Korsakova E.S."/>
            <person name="Pyankova A."/>
            <person name="Mavrodi O.V."/>
            <person name="Plotnikova E.G."/>
        </authorList>
    </citation>
    <scope>NUCLEOTIDE SEQUENCE [LARGE SCALE GENOMIC DNA]</scope>
    <source>
        <strain evidence="1 2">SMB17</strain>
    </source>
</reference>
<evidence type="ECO:0000313" key="2">
    <source>
        <dbReference type="Proteomes" id="UP000186806"/>
    </source>
</evidence>
<comment type="caution">
    <text evidence="1">The sequence shown here is derived from an EMBL/GenBank/DDBJ whole genome shotgun (WGS) entry which is preliminary data.</text>
</comment>
<accession>A0A1Q8T8Y8</accession>
<protein>
    <submittedName>
        <fullName evidence="1">Uncharacterized protein</fullName>
    </submittedName>
</protein>
<dbReference type="EMBL" id="MSDQ01000042">
    <property type="protein sequence ID" value="OLO10153.1"/>
    <property type="molecule type" value="Genomic_DNA"/>
</dbReference>
<dbReference type="Proteomes" id="UP000186806">
    <property type="component" value="Unassembled WGS sequence"/>
</dbReference>